<dbReference type="EMBL" id="QOHR01000010">
    <property type="protein sequence ID" value="REC56684.1"/>
    <property type="molecule type" value="Genomic_DNA"/>
</dbReference>
<name>A0A3D9BT31_9RHOB</name>
<evidence type="ECO:0000313" key="2">
    <source>
        <dbReference type="EMBL" id="REC56684.1"/>
    </source>
</evidence>
<dbReference type="PROSITE" id="PS51257">
    <property type="entry name" value="PROKAR_LIPOPROTEIN"/>
    <property type="match status" value="1"/>
</dbReference>
<dbReference type="Gene3D" id="3.40.50.1820">
    <property type="entry name" value="alpha/beta hydrolase"/>
    <property type="match status" value="1"/>
</dbReference>
<proteinExistence type="predicted"/>
<gene>
    <name evidence="2" type="ORF">DRV84_09195</name>
</gene>
<evidence type="ECO:0000313" key="3">
    <source>
        <dbReference type="Proteomes" id="UP000257131"/>
    </source>
</evidence>
<dbReference type="Pfam" id="PF12146">
    <property type="entry name" value="Hydrolase_4"/>
    <property type="match status" value="1"/>
</dbReference>
<keyword evidence="3" id="KW-1185">Reference proteome</keyword>
<dbReference type="SUPFAM" id="SSF53474">
    <property type="entry name" value="alpha/beta-Hydrolases"/>
    <property type="match status" value="1"/>
</dbReference>
<dbReference type="Proteomes" id="UP000257131">
    <property type="component" value="Unassembled WGS sequence"/>
</dbReference>
<dbReference type="InterPro" id="IPR022742">
    <property type="entry name" value="Hydrolase_4"/>
</dbReference>
<reference evidence="2 3" key="1">
    <citation type="journal article" date="2017" name="Int. J. Syst. Evol. Microbiol.">
        <title>Rhodosalinus sediminis gen. nov., sp. nov., isolated from marine saltern.</title>
        <authorList>
            <person name="Guo L.Y."/>
            <person name="Ling S.K."/>
            <person name="Li C.M."/>
            <person name="Chen G.J."/>
            <person name="Du Z.J."/>
        </authorList>
    </citation>
    <scope>NUCLEOTIDE SEQUENCE [LARGE SCALE GENOMIC DNA]</scope>
    <source>
        <strain evidence="2 3">WDN1C137</strain>
    </source>
</reference>
<sequence length="312" mass="33238">MRRGRRARRLRRAHDPGGRLKATHLGAYFALLCACTLIRQDHVRVDLLPPRVNRLEAAAQAGFAACALDIRGFGLSRPDTADADTPYATGADAIADIADAGAWISACHGGARIGLVGRSRGRVTAARYALGPGRGRVAALALHAPIFGTYSAASHAVFADPDNPARPRPRGVFREVTPQAVRARWDARMPAGALWREEAVLDALVGASIADDTPGARAFRVPNGALLDLWECFNARPLYDPADLACPTLLVRGAADPTSTRADALALFDRLGAADRSHVEIAGGTHFLNAELRADTLFEAVHGVLRPRVRGC</sequence>
<keyword evidence="2" id="KW-0378">Hydrolase</keyword>
<evidence type="ECO:0000259" key="1">
    <source>
        <dbReference type="Pfam" id="PF12146"/>
    </source>
</evidence>
<dbReference type="AlphaFoldDB" id="A0A3D9BT31"/>
<accession>A0A3D9BT31</accession>
<feature type="domain" description="Serine aminopeptidase S33" evidence="1">
    <location>
        <begin position="58"/>
        <end position="291"/>
    </location>
</feature>
<protein>
    <submittedName>
        <fullName evidence="2">Alpha/beta fold hydrolase</fullName>
    </submittedName>
</protein>
<dbReference type="GO" id="GO:0016787">
    <property type="term" value="F:hydrolase activity"/>
    <property type="evidence" value="ECO:0007669"/>
    <property type="project" value="UniProtKB-KW"/>
</dbReference>
<organism evidence="2 3">
    <name type="scientific">Rhodosalinus sediminis</name>
    <dbReference type="NCBI Taxonomy" id="1940533"/>
    <lineage>
        <taxon>Bacteria</taxon>
        <taxon>Pseudomonadati</taxon>
        <taxon>Pseudomonadota</taxon>
        <taxon>Alphaproteobacteria</taxon>
        <taxon>Rhodobacterales</taxon>
        <taxon>Paracoccaceae</taxon>
        <taxon>Rhodosalinus</taxon>
    </lineage>
</organism>
<comment type="caution">
    <text evidence="2">The sequence shown here is derived from an EMBL/GenBank/DDBJ whole genome shotgun (WGS) entry which is preliminary data.</text>
</comment>
<dbReference type="InterPro" id="IPR029058">
    <property type="entry name" value="AB_hydrolase_fold"/>
</dbReference>